<dbReference type="InterPro" id="IPR001102">
    <property type="entry name" value="Transglutaminase_N"/>
</dbReference>
<dbReference type="AlphaFoldDB" id="A0A8C4YWA0"/>
<proteinExistence type="inferred from homology"/>
<organism evidence="4 5">
    <name type="scientific">Gadus morhua</name>
    <name type="common">Atlantic cod</name>
    <dbReference type="NCBI Taxonomy" id="8049"/>
    <lineage>
        <taxon>Eukaryota</taxon>
        <taxon>Metazoa</taxon>
        <taxon>Chordata</taxon>
        <taxon>Craniata</taxon>
        <taxon>Vertebrata</taxon>
        <taxon>Euteleostomi</taxon>
        <taxon>Actinopterygii</taxon>
        <taxon>Neopterygii</taxon>
        <taxon>Teleostei</taxon>
        <taxon>Neoteleostei</taxon>
        <taxon>Acanthomorphata</taxon>
        <taxon>Zeiogadaria</taxon>
        <taxon>Gadariae</taxon>
        <taxon>Gadiformes</taxon>
        <taxon>Gadoidei</taxon>
        <taxon>Gadidae</taxon>
        <taxon>Gadus</taxon>
    </lineage>
</organism>
<dbReference type="SUPFAM" id="SSF81296">
    <property type="entry name" value="E set domains"/>
    <property type="match status" value="1"/>
</dbReference>
<dbReference type="Ensembl" id="ENSGMOT00000001505.2">
    <property type="protein sequence ID" value="ENSGMOP00000001454.2"/>
    <property type="gene ID" value="ENSGMOG00000001385.2"/>
</dbReference>
<dbReference type="GO" id="GO:0007399">
    <property type="term" value="P:nervous system development"/>
    <property type="evidence" value="ECO:0007669"/>
    <property type="project" value="UniProtKB-ARBA"/>
</dbReference>
<reference evidence="4" key="1">
    <citation type="submission" date="2019-07" db="EMBL/GenBank/DDBJ databases">
        <authorList>
            <consortium name="Wellcome Sanger Institute Data Sharing"/>
        </authorList>
    </citation>
    <scope>NUCLEOTIDE SEQUENCE [LARGE SCALE GENOMIC DNA]</scope>
</reference>
<feature type="active site" evidence="2">
    <location>
        <position position="350"/>
    </location>
</feature>
<dbReference type="Gene3D" id="3.90.260.10">
    <property type="entry name" value="Transglutaminase-like"/>
    <property type="match status" value="1"/>
</dbReference>
<dbReference type="SUPFAM" id="SSF49309">
    <property type="entry name" value="Transglutaminase, two C-terminal domains"/>
    <property type="match status" value="2"/>
</dbReference>
<sequence length="712" mass="79172">MMCYRAVHPCAWRSYNEEEPCVLRFVNLEAHENQRAHHTLGLGSQDLVLRRGQPFRLMLLFQGRAWSPRTEGLVFQVLLGSLVETVPVQWSRSWSPGPGWSAHCSPGDVHPMSATIQLCSPASASVGLYRLAVQIESPAGARHYVVGSFVLLCNPWSKEDSVYMPVEPLLQEYVQSDCGLVYMGTPHNVSSRPWAFGQYEPLVLEACLSLLQVSPQHLRNEQVDYVRRSDPVYLSRVVCAMVNCNDDRGVLQGKWDGRYGGGVAPTEWNGSAEILTRWADSDFRPVRYGQCWVFACVLCTVMRVLGVPSRVVTVFNAAHDTNGNLVIEEVFTRRGEKCPRRSRDSVWNFHVWVECWMERPDLGSGFGGWQVLDPTPQERSAGEFCCGPAPVWAVRRAAVGVPYDTAFVFAAVDADVVRVILDRDRVLGRSVDRTSVGRLVCTKTPGADRPEDLTRLYKGPNGAKRNLDATAKWANETGLSPSLSVSLALEEVPALGRSIRLCVSLSNRCGRRRLLRWHLHAQLKQFDSNACAPFWHVHKELHLQAGEVVDLHHSILPSDYESLLTCTDIVNATVVVKDTSTKERVLATEEFSLPSPHISFQVQGGDSVKVKTEHAVHVSFTNTLTMPLSKAVLTLEGFGLFQAKLYSRAVLLEPHQIMKLDLSIMATCPGTKLLVATVSHGNGHAVIAREFHRVVVTGPTPVVNQLDRFVDQ</sequence>
<dbReference type="SMART" id="SM00460">
    <property type="entry name" value="TGc"/>
    <property type="match status" value="1"/>
</dbReference>
<dbReference type="InterPro" id="IPR002931">
    <property type="entry name" value="Transglutaminase-like"/>
</dbReference>
<dbReference type="Pfam" id="PF00868">
    <property type="entry name" value="Transglut_N"/>
    <property type="match status" value="1"/>
</dbReference>
<dbReference type="GeneID" id="115550934"/>
<evidence type="ECO:0000256" key="1">
    <source>
        <dbReference type="ARBA" id="ARBA00005968"/>
    </source>
</evidence>
<gene>
    <name evidence="4" type="primary">LOC115550934</name>
</gene>
<dbReference type="InterPro" id="IPR013783">
    <property type="entry name" value="Ig-like_fold"/>
</dbReference>
<feature type="domain" description="Transglutaminase-like" evidence="3">
    <location>
        <begin position="283"/>
        <end position="376"/>
    </location>
</feature>
<dbReference type="SUPFAM" id="SSF54001">
    <property type="entry name" value="Cysteine proteinases"/>
    <property type="match status" value="1"/>
</dbReference>
<dbReference type="OMA" id="HICSPVQ"/>
<reference evidence="4" key="3">
    <citation type="submission" date="2025-09" db="UniProtKB">
        <authorList>
            <consortium name="Ensembl"/>
        </authorList>
    </citation>
    <scope>IDENTIFICATION</scope>
</reference>
<dbReference type="Pfam" id="PF01841">
    <property type="entry name" value="Transglut_core"/>
    <property type="match status" value="1"/>
</dbReference>
<dbReference type="InterPro" id="IPR014756">
    <property type="entry name" value="Ig_E-set"/>
</dbReference>
<dbReference type="PANTHER" id="PTHR11590">
    <property type="entry name" value="PROTEIN-GLUTAMINE GAMMA-GLUTAMYLTRANSFERASE"/>
    <property type="match status" value="1"/>
</dbReference>
<protein>
    <submittedName>
        <fullName evidence="4">Protein-glutamine gamma-glutamyltransferase 2-like</fullName>
    </submittedName>
</protein>
<dbReference type="GO" id="GO:0003810">
    <property type="term" value="F:protein-glutamine gamma-glutamyltransferase activity"/>
    <property type="evidence" value="ECO:0007669"/>
    <property type="project" value="InterPro"/>
</dbReference>
<feature type="active site" evidence="2">
    <location>
        <position position="291"/>
    </location>
</feature>
<evidence type="ECO:0000256" key="2">
    <source>
        <dbReference type="PIRSR" id="PIRSR000459-1"/>
    </source>
</evidence>
<dbReference type="PIRSF" id="PIRSF000459">
    <property type="entry name" value="TGM_EBP42"/>
    <property type="match status" value="1"/>
</dbReference>
<dbReference type="PANTHER" id="PTHR11590:SF80">
    <property type="entry name" value="TRANSGLUTAMINASE 5,-LIKE"/>
    <property type="match status" value="1"/>
</dbReference>
<dbReference type="RefSeq" id="XP_030222201.1">
    <property type="nucleotide sequence ID" value="XM_030366341.1"/>
</dbReference>
<dbReference type="InterPro" id="IPR050779">
    <property type="entry name" value="Transglutaminase"/>
</dbReference>
<keyword evidence="5" id="KW-1185">Reference proteome</keyword>
<dbReference type="InterPro" id="IPR023608">
    <property type="entry name" value="Transglutaminase_animal"/>
</dbReference>
<dbReference type="InterPro" id="IPR036238">
    <property type="entry name" value="Transglutaminase_C_sf"/>
</dbReference>
<comment type="similarity">
    <text evidence="1">Belongs to the transglutaminase superfamily. Transglutaminase family.</text>
</comment>
<dbReference type="Proteomes" id="UP000694546">
    <property type="component" value="Chromosome 1"/>
</dbReference>
<feature type="active site" evidence="2">
    <location>
        <position position="373"/>
    </location>
</feature>
<evidence type="ECO:0000313" key="4">
    <source>
        <dbReference type="Ensembl" id="ENSGMOP00000001454.2"/>
    </source>
</evidence>
<dbReference type="OrthoDB" id="437511at2759"/>
<accession>A0A8C4YWA0</accession>
<dbReference type="GO" id="GO:0005739">
    <property type="term" value="C:mitochondrion"/>
    <property type="evidence" value="ECO:0007669"/>
    <property type="project" value="TreeGrafter"/>
</dbReference>
<reference evidence="4" key="2">
    <citation type="submission" date="2025-08" db="UniProtKB">
        <authorList>
            <consortium name="Ensembl"/>
        </authorList>
    </citation>
    <scope>IDENTIFICATION</scope>
</reference>
<dbReference type="InterPro" id="IPR038765">
    <property type="entry name" value="Papain-like_cys_pep_sf"/>
</dbReference>
<evidence type="ECO:0000259" key="3">
    <source>
        <dbReference type="SMART" id="SM00460"/>
    </source>
</evidence>
<name>A0A8C4YWA0_GADMO</name>
<dbReference type="GeneTree" id="ENSGT01050000244866"/>
<evidence type="ECO:0000313" key="5">
    <source>
        <dbReference type="Proteomes" id="UP000694546"/>
    </source>
</evidence>
<dbReference type="Gene3D" id="2.60.40.10">
    <property type="entry name" value="Immunoglobulins"/>
    <property type="match status" value="3"/>
</dbReference>
<dbReference type="InterPro" id="IPR036985">
    <property type="entry name" value="Transglutaminase-like_sf"/>
</dbReference>